<evidence type="ECO:0008006" key="5">
    <source>
        <dbReference type="Google" id="ProtNLM"/>
    </source>
</evidence>
<evidence type="ECO:0000313" key="3">
    <source>
        <dbReference type="EMBL" id="EKS35843.1"/>
    </source>
</evidence>
<dbReference type="RefSeq" id="WP_002712921.1">
    <property type="nucleotide sequence ID" value="NZ_KB375281.1"/>
</dbReference>
<proteinExistence type="predicted"/>
<dbReference type="PATRIC" id="fig|883079.3.peg.2087"/>
<dbReference type="InterPro" id="IPR024064">
    <property type="entry name" value="FdhE-like_sf"/>
</dbReference>
<sequence length="120" mass="13125">MSEAAELKGWTDGADAILYQSCGACGHLWYFRRAFCPSCGDASPTTHRAGGQGVVYSATVVRRAATPEAKAHVPYAILLIDMTEGFRVMAHGDIDLRIGDRVVAEFRPFTNLRTPYFVKA</sequence>
<dbReference type="InterPro" id="IPR012340">
    <property type="entry name" value="NA-bd_OB-fold"/>
</dbReference>
<dbReference type="Proteomes" id="UP000001095">
    <property type="component" value="Unassembled WGS sequence"/>
</dbReference>
<dbReference type="PANTHER" id="PTHR34075">
    <property type="entry name" value="BLR3430 PROTEIN"/>
    <property type="match status" value="1"/>
</dbReference>
<name>K8PBZ0_9BRAD</name>
<evidence type="ECO:0000259" key="2">
    <source>
        <dbReference type="Pfam" id="PF12172"/>
    </source>
</evidence>
<evidence type="ECO:0000313" key="4">
    <source>
        <dbReference type="Proteomes" id="UP000001095"/>
    </source>
</evidence>
<dbReference type="EMBL" id="AGWY01000008">
    <property type="protein sequence ID" value="EKS35843.1"/>
    <property type="molecule type" value="Genomic_DNA"/>
</dbReference>
<dbReference type="InterPro" id="IPR002878">
    <property type="entry name" value="ChsH2_C"/>
</dbReference>
<dbReference type="Pfam" id="PF12172">
    <property type="entry name" value="zf-ChsH2"/>
    <property type="match status" value="1"/>
</dbReference>
<dbReference type="Gene3D" id="3.90.1670.10">
    <property type="entry name" value="FdhE-like domain"/>
    <property type="match status" value="1"/>
</dbReference>
<dbReference type="PANTHER" id="PTHR34075:SF5">
    <property type="entry name" value="BLR3430 PROTEIN"/>
    <property type="match status" value="1"/>
</dbReference>
<dbReference type="InterPro" id="IPR022002">
    <property type="entry name" value="ChsH2_Znr"/>
</dbReference>
<dbReference type="SUPFAM" id="SSF50249">
    <property type="entry name" value="Nucleic acid-binding proteins"/>
    <property type="match status" value="1"/>
</dbReference>
<accession>K8PBZ0</accession>
<feature type="domain" description="ChsH2 C-terminal OB-fold" evidence="1">
    <location>
        <begin position="48"/>
        <end position="107"/>
    </location>
</feature>
<comment type="caution">
    <text evidence="3">The sequence shown here is derived from an EMBL/GenBank/DDBJ whole genome shotgun (WGS) entry which is preliminary data.</text>
</comment>
<dbReference type="OrthoDB" id="7871482at2"/>
<reference evidence="3 4" key="1">
    <citation type="submission" date="2012-04" db="EMBL/GenBank/DDBJ databases">
        <title>The Genome Sequence of Afipia clevelandensis ATCC 49720.</title>
        <authorList>
            <consortium name="The Broad Institute Genome Sequencing Platform"/>
            <person name="Earl A."/>
            <person name="Ward D."/>
            <person name="Feldgarden M."/>
            <person name="Gevers D."/>
            <person name="Huys G."/>
            <person name="Walker B."/>
            <person name="Young S.K."/>
            <person name="Zeng Q."/>
            <person name="Gargeya S."/>
            <person name="Fitzgerald M."/>
            <person name="Haas B."/>
            <person name="Abouelleil A."/>
            <person name="Alvarado L."/>
            <person name="Arachchi H.M."/>
            <person name="Berlin A."/>
            <person name="Chapman S.B."/>
            <person name="Goldberg J."/>
            <person name="Griggs A."/>
            <person name="Gujja S."/>
            <person name="Hansen M."/>
            <person name="Howarth C."/>
            <person name="Imamovic A."/>
            <person name="Larimer J."/>
            <person name="McCowen C."/>
            <person name="Montmayeur A."/>
            <person name="Murphy C."/>
            <person name="Neiman D."/>
            <person name="Pearson M."/>
            <person name="Priest M."/>
            <person name="Roberts A."/>
            <person name="Saif S."/>
            <person name="Shea T."/>
            <person name="Sisk P."/>
            <person name="Sykes S."/>
            <person name="Wortman J."/>
            <person name="Nusbaum C."/>
            <person name="Birren B."/>
        </authorList>
    </citation>
    <scope>NUCLEOTIDE SEQUENCE [LARGE SCALE GENOMIC DNA]</scope>
    <source>
        <strain evidence="3 4">ATCC 49720</strain>
    </source>
</reference>
<gene>
    <name evidence="3" type="ORF">HMPREF9696_02055</name>
</gene>
<feature type="domain" description="ChsH2 rubredoxin-like zinc ribbon" evidence="2">
    <location>
        <begin position="16"/>
        <end position="42"/>
    </location>
</feature>
<dbReference type="AlphaFoldDB" id="K8PBZ0"/>
<evidence type="ECO:0000259" key="1">
    <source>
        <dbReference type="Pfam" id="PF01796"/>
    </source>
</evidence>
<dbReference type="HOGENOM" id="CLU_119412_1_2_5"/>
<keyword evidence="4" id="KW-1185">Reference proteome</keyword>
<dbReference type="Pfam" id="PF01796">
    <property type="entry name" value="OB_ChsH2_C"/>
    <property type="match status" value="1"/>
</dbReference>
<protein>
    <recommendedName>
        <fullName evidence="5">DUF35 domain-containing protein</fullName>
    </recommendedName>
</protein>
<organism evidence="3 4">
    <name type="scientific">Afipia clevelandensis ATCC 49720</name>
    <dbReference type="NCBI Taxonomy" id="883079"/>
    <lineage>
        <taxon>Bacteria</taxon>
        <taxon>Pseudomonadati</taxon>
        <taxon>Pseudomonadota</taxon>
        <taxon>Alphaproteobacteria</taxon>
        <taxon>Hyphomicrobiales</taxon>
        <taxon>Nitrobacteraceae</taxon>
        <taxon>Afipia</taxon>
    </lineage>
</organism>
<dbReference type="InterPro" id="IPR052513">
    <property type="entry name" value="Thioester_dehydratase-like"/>
</dbReference>